<keyword evidence="3" id="KW-0456">Lyase</keyword>
<dbReference type="PANTHER" id="PTHR30502">
    <property type="entry name" value="2-KETO-3-DEOXY-L-RHAMNONATE ALDOLASE"/>
    <property type="match status" value="1"/>
</dbReference>
<dbReference type="EMBL" id="UINC01143615">
    <property type="protein sequence ID" value="SVD32637.1"/>
    <property type="molecule type" value="Genomic_DNA"/>
</dbReference>
<dbReference type="AlphaFoldDB" id="A0A382UF23"/>
<feature type="domain" description="HpcH/HpaI aldolase/citrate lyase" evidence="4">
    <location>
        <begin position="26"/>
        <end position="238"/>
    </location>
</feature>
<name>A0A382UF23_9ZZZZ</name>
<feature type="non-terminal residue" evidence="5">
    <location>
        <position position="254"/>
    </location>
</feature>
<dbReference type="InterPro" id="IPR050251">
    <property type="entry name" value="HpcH-HpaI_aldolase"/>
</dbReference>
<evidence type="ECO:0000256" key="2">
    <source>
        <dbReference type="ARBA" id="ARBA00022723"/>
    </source>
</evidence>
<protein>
    <recommendedName>
        <fullName evidence="4">HpcH/HpaI aldolase/citrate lyase domain-containing protein</fullName>
    </recommendedName>
</protein>
<evidence type="ECO:0000313" key="5">
    <source>
        <dbReference type="EMBL" id="SVD32637.1"/>
    </source>
</evidence>
<dbReference type="PANTHER" id="PTHR30502:SF0">
    <property type="entry name" value="PHOSPHOENOLPYRUVATE CARBOXYLASE FAMILY PROTEIN"/>
    <property type="match status" value="1"/>
</dbReference>
<dbReference type="GO" id="GO:0046872">
    <property type="term" value="F:metal ion binding"/>
    <property type="evidence" value="ECO:0007669"/>
    <property type="project" value="UniProtKB-KW"/>
</dbReference>
<evidence type="ECO:0000256" key="3">
    <source>
        <dbReference type="ARBA" id="ARBA00023239"/>
    </source>
</evidence>
<evidence type="ECO:0000256" key="1">
    <source>
        <dbReference type="ARBA" id="ARBA00005568"/>
    </source>
</evidence>
<accession>A0A382UF23</accession>
<dbReference type="GO" id="GO:0005737">
    <property type="term" value="C:cytoplasm"/>
    <property type="evidence" value="ECO:0007669"/>
    <property type="project" value="TreeGrafter"/>
</dbReference>
<evidence type="ECO:0000259" key="4">
    <source>
        <dbReference type="Pfam" id="PF03328"/>
    </source>
</evidence>
<reference evidence="5" key="1">
    <citation type="submission" date="2018-05" db="EMBL/GenBank/DDBJ databases">
        <authorList>
            <person name="Lanie J.A."/>
            <person name="Ng W.-L."/>
            <person name="Kazmierczak K.M."/>
            <person name="Andrzejewski T.M."/>
            <person name="Davidsen T.M."/>
            <person name="Wayne K.J."/>
            <person name="Tettelin H."/>
            <person name="Glass J.I."/>
            <person name="Rusch D."/>
            <person name="Podicherti R."/>
            <person name="Tsui H.-C.T."/>
            <person name="Winkler M.E."/>
        </authorList>
    </citation>
    <scope>NUCLEOTIDE SEQUENCE</scope>
</reference>
<sequence>MRKSKTLLKWKKRLPVKMCCLQHYIPSFIAHAAFYDFDCIWLDLEHRAFDDREVQSLLYQSHLHDIDIMIRPSTLEKSKLYRYLEDGASGLMIPHVSSSEKARTLVNSIKFPPMGDRGIDGAGMDSQFMLQGGYEYTEPANNETFLVVQIETREAVENADEIAAVEGVDSLFIGTGDLGLRINKLGSELNLEQSIIKVAEAAKKHGKAWGRPVSGSDDIKHILSQGAKLLPYGGDFTMLKNELERHSKELDACI</sequence>
<dbReference type="Gene3D" id="3.20.20.60">
    <property type="entry name" value="Phosphoenolpyruvate-binding domains"/>
    <property type="match status" value="1"/>
</dbReference>
<organism evidence="5">
    <name type="scientific">marine metagenome</name>
    <dbReference type="NCBI Taxonomy" id="408172"/>
    <lineage>
        <taxon>unclassified sequences</taxon>
        <taxon>metagenomes</taxon>
        <taxon>ecological metagenomes</taxon>
    </lineage>
</organism>
<dbReference type="InterPro" id="IPR015813">
    <property type="entry name" value="Pyrv/PenolPyrv_kinase-like_dom"/>
</dbReference>
<dbReference type="GO" id="GO:0016832">
    <property type="term" value="F:aldehyde-lyase activity"/>
    <property type="evidence" value="ECO:0007669"/>
    <property type="project" value="TreeGrafter"/>
</dbReference>
<feature type="non-terminal residue" evidence="5">
    <location>
        <position position="1"/>
    </location>
</feature>
<proteinExistence type="inferred from homology"/>
<gene>
    <name evidence="5" type="ORF">METZ01_LOCUS385491</name>
</gene>
<keyword evidence="2" id="KW-0479">Metal-binding</keyword>
<dbReference type="SUPFAM" id="SSF51621">
    <property type="entry name" value="Phosphoenolpyruvate/pyruvate domain"/>
    <property type="match status" value="1"/>
</dbReference>
<dbReference type="InterPro" id="IPR040442">
    <property type="entry name" value="Pyrv_kinase-like_dom_sf"/>
</dbReference>
<dbReference type="InterPro" id="IPR005000">
    <property type="entry name" value="Aldolase/citrate-lyase_domain"/>
</dbReference>
<comment type="similarity">
    <text evidence="1">Belongs to the HpcH/HpaI aldolase family.</text>
</comment>
<dbReference type="Pfam" id="PF03328">
    <property type="entry name" value="HpcH_HpaI"/>
    <property type="match status" value="1"/>
</dbReference>